<evidence type="ECO:0000256" key="1">
    <source>
        <dbReference type="SAM" id="Coils"/>
    </source>
</evidence>
<reference evidence="3" key="1">
    <citation type="submission" date="2017-08" db="EMBL/GenBank/DDBJ databases">
        <title>A dynamic microbial community with high functional redundancy inhabits the cold, oxic subseafloor aquifer.</title>
        <authorList>
            <person name="Tully B.J."/>
            <person name="Wheat C.G."/>
            <person name="Glazer B.T."/>
            <person name="Huber J.A."/>
        </authorList>
    </citation>
    <scope>NUCLEOTIDE SEQUENCE [LARGE SCALE GENOMIC DNA]</scope>
</reference>
<sequence length="72" mass="8542">MGMMTFRVDDELKNRLETVVNELGLNQSKILREAVTDRLEELEEMVVLMERVKANRPKRPIAELWKELELED</sequence>
<dbReference type="GO" id="GO:0006355">
    <property type="term" value="P:regulation of DNA-templated transcription"/>
    <property type="evidence" value="ECO:0007669"/>
    <property type="project" value="InterPro"/>
</dbReference>
<dbReference type="InterPro" id="IPR013321">
    <property type="entry name" value="Arc_rbn_hlx_hlx"/>
</dbReference>
<feature type="coiled-coil region" evidence="1">
    <location>
        <begin position="25"/>
        <end position="52"/>
    </location>
</feature>
<keyword evidence="1" id="KW-0175">Coiled coil</keyword>
<organism evidence="2 3">
    <name type="scientific">SAR86 cluster bacterium</name>
    <dbReference type="NCBI Taxonomy" id="2030880"/>
    <lineage>
        <taxon>Bacteria</taxon>
        <taxon>Pseudomonadati</taxon>
        <taxon>Pseudomonadota</taxon>
        <taxon>Gammaproteobacteria</taxon>
        <taxon>SAR86 cluster</taxon>
    </lineage>
</organism>
<evidence type="ECO:0000313" key="3">
    <source>
        <dbReference type="Proteomes" id="UP000218327"/>
    </source>
</evidence>
<dbReference type="Proteomes" id="UP000218327">
    <property type="component" value="Unassembled WGS sequence"/>
</dbReference>
<dbReference type="EMBL" id="NVVJ01000070">
    <property type="protein sequence ID" value="PCJ21865.1"/>
    <property type="molecule type" value="Genomic_DNA"/>
</dbReference>
<dbReference type="Gene3D" id="1.10.1220.10">
    <property type="entry name" value="Met repressor-like"/>
    <property type="match status" value="1"/>
</dbReference>
<dbReference type="InterPro" id="IPR010985">
    <property type="entry name" value="Ribbon_hlx_hlx"/>
</dbReference>
<protein>
    <submittedName>
        <fullName evidence="2">Uncharacterized protein</fullName>
    </submittedName>
</protein>
<proteinExistence type="predicted"/>
<dbReference type="Pfam" id="PF19807">
    <property type="entry name" value="DUF6290"/>
    <property type="match status" value="1"/>
</dbReference>
<gene>
    <name evidence="2" type="ORF">COA96_15195</name>
</gene>
<name>A0A2A5ARI5_9GAMM</name>
<accession>A0A2A5ARI5</accession>
<comment type="caution">
    <text evidence="2">The sequence shown here is derived from an EMBL/GenBank/DDBJ whole genome shotgun (WGS) entry which is preliminary data.</text>
</comment>
<dbReference type="InterPro" id="IPR046257">
    <property type="entry name" value="DUF6290"/>
</dbReference>
<dbReference type="SUPFAM" id="SSF47598">
    <property type="entry name" value="Ribbon-helix-helix"/>
    <property type="match status" value="1"/>
</dbReference>
<evidence type="ECO:0000313" key="2">
    <source>
        <dbReference type="EMBL" id="PCJ21865.1"/>
    </source>
</evidence>
<dbReference type="AlphaFoldDB" id="A0A2A5ARI5"/>